<comment type="similarity">
    <text evidence="1">Belongs to the eukaryotic ribosomal protein eL34 family.</text>
</comment>
<dbReference type="PROSITE" id="PS01145">
    <property type="entry name" value="RIBOSOMAL_L34E"/>
    <property type="match status" value="1"/>
</dbReference>
<evidence type="ECO:0000256" key="3">
    <source>
        <dbReference type="ARBA" id="ARBA00023274"/>
    </source>
</evidence>
<keyword evidence="4" id="KW-1185">Reference proteome</keyword>
<dbReference type="AlphaFoldDB" id="A0A915IFK6"/>
<proteinExistence type="inferred from homology"/>
<evidence type="ECO:0000313" key="4">
    <source>
        <dbReference type="Proteomes" id="UP000887565"/>
    </source>
</evidence>
<organism evidence="4 5">
    <name type="scientific">Romanomermis culicivorax</name>
    <name type="common">Nematode worm</name>
    <dbReference type="NCBI Taxonomy" id="13658"/>
    <lineage>
        <taxon>Eukaryota</taxon>
        <taxon>Metazoa</taxon>
        <taxon>Ecdysozoa</taxon>
        <taxon>Nematoda</taxon>
        <taxon>Enoplea</taxon>
        <taxon>Dorylaimia</taxon>
        <taxon>Mermithida</taxon>
        <taxon>Mermithoidea</taxon>
        <taxon>Mermithidae</taxon>
        <taxon>Romanomermis</taxon>
    </lineage>
</organism>
<keyword evidence="3" id="KW-0687">Ribonucleoprotein</keyword>
<dbReference type="Gene3D" id="6.20.370.70">
    <property type="match status" value="1"/>
</dbReference>
<dbReference type="PRINTS" id="PR01250">
    <property type="entry name" value="RIBOSOMALL34"/>
</dbReference>
<dbReference type="Proteomes" id="UP000887565">
    <property type="component" value="Unplaced"/>
</dbReference>
<keyword evidence="2" id="KW-0689">Ribosomal protein</keyword>
<dbReference type="WBParaSite" id="nRc.2.0.1.t12925-RA">
    <property type="protein sequence ID" value="nRc.2.0.1.t12925-RA"/>
    <property type="gene ID" value="nRc.2.0.1.g12925"/>
</dbReference>
<dbReference type="OMA" id="DYATHDK"/>
<sequence length="78" mass="9319">MVQRLTYRRRLSYNTKSNKRKVSKTPGNKLVYLYTKKQGTIPRCGDCKDKLKGIHYLEADYATHDKWFGRHDRTRVLD</sequence>
<protein>
    <submittedName>
        <fullName evidence="5">Large ribosomal subunit protein eL34</fullName>
    </submittedName>
</protein>
<dbReference type="PANTHER" id="PTHR46595">
    <property type="entry name" value="60S RIBOSOMAL PROTEIN L34"/>
    <property type="match status" value="1"/>
</dbReference>
<evidence type="ECO:0000256" key="2">
    <source>
        <dbReference type="ARBA" id="ARBA00022980"/>
    </source>
</evidence>
<evidence type="ECO:0000256" key="1">
    <source>
        <dbReference type="ARBA" id="ARBA00009875"/>
    </source>
</evidence>
<dbReference type="GO" id="GO:0006412">
    <property type="term" value="P:translation"/>
    <property type="evidence" value="ECO:0007669"/>
    <property type="project" value="InterPro"/>
</dbReference>
<reference evidence="5" key="1">
    <citation type="submission" date="2022-11" db="UniProtKB">
        <authorList>
            <consortium name="WormBaseParasite"/>
        </authorList>
    </citation>
    <scope>IDENTIFICATION</scope>
</reference>
<dbReference type="InterPro" id="IPR018065">
    <property type="entry name" value="Ribosomal_eL34_CS"/>
</dbReference>
<evidence type="ECO:0000313" key="5">
    <source>
        <dbReference type="WBParaSite" id="nRc.2.0.1.t12925-RA"/>
    </source>
</evidence>
<dbReference type="GO" id="GO:1990904">
    <property type="term" value="C:ribonucleoprotein complex"/>
    <property type="evidence" value="ECO:0007669"/>
    <property type="project" value="UniProtKB-KW"/>
</dbReference>
<dbReference type="InterPro" id="IPR008195">
    <property type="entry name" value="Ribosomal_eL34"/>
</dbReference>
<dbReference type="GO" id="GO:0003735">
    <property type="term" value="F:structural constituent of ribosome"/>
    <property type="evidence" value="ECO:0007669"/>
    <property type="project" value="InterPro"/>
</dbReference>
<dbReference type="GO" id="GO:0005840">
    <property type="term" value="C:ribosome"/>
    <property type="evidence" value="ECO:0007669"/>
    <property type="project" value="UniProtKB-KW"/>
</dbReference>
<accession>A0A915IFK6</accession>
<name>A0A915IFK6_ROMCU</name>
<dbReference type="Pfam" id="PF01199">
    <property type="entry name" value="Ribosomal_L34e"/>
    <property type="match status" value="1"/>
</dbReference>